<evidence type="ECO:0000313" key="2">
    <source>
        <dbReference type="EMBL" id="OGG50749.1"/>
    </source>
</evidence>
<feature type="domain" description="Gamma-glutamylcyclotransferase AIG2-like" evidence="1">
    <location>
        <begin position="2"/>
        <end position="116"/>
    </location>
</feature>
<evidence type="ECO:0000259" key="1">
    <source>
        <dbReference type="Pfam" id="PF06094"/>
    </source>
</evidence>
<dbReference type="AlphaFoldDB" id="A0A1F6CNH1"/>
<dbReference type="InterPro" id="IPR013024">
    <property type="entry name" value="GGCT-like"/>
</dbReference>
<dbReference type="CDD" id="cd06661">
    <property type="entry name" value="GGCT_like"/>
    <property type="match status" value="1"/>
</dbReference>
<proteinExistence type="predicted"/>
<reference evidence="2 3" key="1">
    <citation type="journal article" date="2016" name="Nat. Commun.">
        <title>Thousands of microbial genomes shed light on interconnected biogeochemical processes in an aquifer system.</title>
        <authorList>
            <person name="Anantharaman K."/>
            <person name="Brown C.T."/>
            <person name="Hug L.A."/>
            <person name="Sharon I."/>
            <person name="Castelle C.J."/>
            <person name="Probst A.J."/>
            <person name="Thomas B.C."/>
            <person name="Singh A."/>
            <person name="Wilkins M.J."/>
            <person name="Karaoz U."/>
            <person name="Brodie E.L."/>
            <person name="Williams K.H."/>
            <person name="Hubbard S.S."/>
            <person name="Banfield J.F."/>
        </authorList>
    </citation>
    <scope>NUCLEOTIDE SEQUENCE [LARGE SCALE GENOMIC DNA]</scope>
</reference>
<dbReference type="EMBL" id="MFKV01000007">
    <property type="protein sequence ID" value="OGG50749.1"/>
    <property type="molecule type" value="Genomic_DNA"/>
</dbReference>
<evidence type="ECO:0000313" key="3">
    <source>
        <dbReference type="Proteomes" id="UP000178370"/>
    </source>
</evidence>
<accession>A0A1F6CNH1</accession>
<comment type="caution">
    <text evidence="2">The sequence shown here is derived from an EMBL/GenBank/DDBJ whole genome shotgun (WGS) entry which is preliminary data.</text>
</comment>
<dbReference type="Pfam" id="PF06094">
    <property type="entry name" value="GGACT"/>
    <property type="match status" value="1"/>
</dbReference>
<dbReference type="InterPro" id="IPR009288">
    <property type="entry name" value="AIG2-like_dom"/>
</dbReference>
<gene>
    <name evidence="2" type="ORF">A2763_02385</name>
</gene>
<protein>
    <recommendedName>
        <fullName evidence="1">Gamma-glutamylcyclotransferase AIG2-like domain-containing protein</fullName>
    </recommendedName>
</protein>
<organism evidence="2 3">
    <name type="scientific">Candidatus Kaiserbacteria bacterium RIFCSPHIGHO2_01_FULL_54_36</name>
    <dbReference type="NCBI Taxonomy" id="1798482"/>
    <lineage>
        <taxon>Bacteria</taxon>
        <taxon>Candidatus Kaiseribacteriota</taxon>
    </lineage>
</organism>
<name>A0A1F6CNH1_9BACT</name>
<dbReference type="Gene3D" id="3.10.490.10">
    <property type="entry name" value="Gamma-glutamyl cyclotransferase-like"/>
    <property type="match status" value="1"/>
</dbReference>
<dbReference type="SUPFAM" id="SSF110857">
    <property type="entry name" value="Gamma-glutamyl cyclotransferase-like"/>
    <property type="match status" value="1"/>
</dbReference>
<sequence>MLFIYGTLREGAKNRSKVKGLLSSSQSAATLGSLYLSGKYPLLLKAGGTRIVGELVELVDEAEAFNILDPFEGREYKRAQIDVTTESGEKKVAWAYLYREDSPPDDAIRIDSGDWLEYSKSK</sequence>
<dbReference type="Proteomes" id="UP000178370">
    <property type="component" value="Unassembled WGS sequence"/>
</dbReference>
<dbReference type="InterPro" id="IPR036568">
    <property type="entry name" value="GGCT-like_sf"/>
</dbReference>